<dbReference type="SUPFAM" id="SSF52058">
    <property type="entry name" value="L domain-like"/>
    <property type="match status" value="1"/>
</dbReference>
<keyword evidence="12" id="KW-1185">Reference proteome</keyword>
<evidence type="ECO:0000256" key="1">
    <source>
        <dbReference type="ARBA" id="ARBA00004592"/>
    </source>
</evidence>
<feature type="repeat" description="ARM" evidence="8">
    <location>
        <begin position="983"/>
        <end position="1025"/>
    </location>
</feature>
<evidence type="ECO:0000256" key="5">
    <source>
        <dbReference type="ARBA" id="ARBA00023136"/>
    </source>
</evidence>
<feature type="repeat" description="ARM" evidence="8">
    <location>
        <begin position="899"/>
        <end position="941"/>
    </location>
</feature>
<comment type="caution">
    <text evidence="11">The sequence shown here is derived from an EMBL/GenBank/DDBJ whole genome shotgun (WGS) entry which is preliminary data.</text>
</comment>
<comment type="subcellular location">
    <subcellularLocation>
        <location evidence="1">Vacuole membrane</location>
        <topology evidence="1">Lipid-anchor</topology>
    </subcellularLocation>
</comment>
<feature type="compositionally biased region" description="Acidic residues" evidence="9">
    <location>
        <begin position="17"/>
        <end position="29"/>
    </location>
</feature>
<dbReference type="Pfam" id="PF00514">
    <property type="entry name" value="Arm"/>
    <property type="match status" value="1"/>
</dbReference>
<evidence type="ECO:0000256" key="8">
    <source>
        <dbReference type="PROSITE-ProRule" id="PRU00259"/>
    </source>
</evidence>
<dbReference type="SUPFAM" id="SSF48371">
    <property type="entry name" value="ARM repeat"/>
    <property type="match status" value="2"/>
</dbReference>
<evidence type="ECO:0000256" key="9">
    <source>
        <dbReference type="SAM" id="MobiDB-lite"/>
    </source>
</evidence>
<evidence type="ECO:0000256" key="3">
    <source>
        <dbReference type="ARBA" id="ARBA00022554"/>
    </source>
</evidence>
<dbReference type="InParanoid" id="A0A2R5GBB0"/>
<gene>
    <name evidence="11" type="ORF">FCC1311_041082</name>
</gene>
<dbReference type="PANTHER" id="PTHR47249">
    <property type="entry name" value="VACUOLAR PROTEIN 8"/>
    <property type="match status" value="1"/>
</dbReference>
<dbReference type="PANTHER" id="PTHR47249:SF1">
    <property type="entry name" value="VACUOLAR PROTEIN 8"/>
    <property type="match status" value="1"/>
</dbReference>
<dbReference type="InterPro" id="IPR001870">
    <property type="entry name" value="B30.2/SPRY"/>
</dbReference>
<dbReference type="Pfam" id="PF00622">
    <property type="entry name" value="SPRY"/>
    <property type="match status" value="1"/>
</dbReference>
<evidence type="ECO:0000259" key="10">
    <source>
        <dbReference type="PROSITE" id="PS50188"/>
    </source>
</evidence>
<dbReference type="InterPro" id="IPR011989">
    <property type="entry name" value="ARM-like"/>
</dbReference>
<dbReference type="SMART" id="SM00449">
    <property type="entry name" value="SPRY"/>
    <property type="match status" value="1"/>
</dbReference>
<evidence type="ECO:0000256" key="6">
    <source>
        <dbReference type="ARBA" id="ARBA00023288"/>
    </source>
</evidence>
<sequence length="1377" mass="148788">MRGTRTTCANPRRGRDEDDDEDEVEDEEAAVAAAAEMTVKRKTPSVGPAGAGASARSPWRRTPRAEERLGTKRQRKQRASAEDLEALVQDAVERDRKAKFKALRTCDVILNHTFAHHSSNDDRAADEKLAAGEHRRTNSDGSVPSMLGGSDERHDNGRVEDCCCGDEIEDLDEAETMDLGGNSLYRQRNPFFFLQTEFDNSLHLDERKRAGTKRSRWGIEVPLGRLQKLAGAEPGILRSVADFLQVQETVQLTSVCHAFLAALQGQPLRLDQLQRVFDVKQLAQSALAAAAAARPPFLADSGDKQDTGVKFCHLHPDCDAEFDDEDNDIDDDDEEEPHPDDEEMMLVAPSVQSKNGFHIQESTSRRMTNWTITGLRVRPGDREEEKEDELNLWDLLDNSKLVRLIMTGDVDAIDANRMANCHRLECFDAGVSCGHLENAQVLRSLPRLSHLYVRNTRNLVSANFVPAGNSLAELSLYMCRNLEDISALRACPNLTVLDLGGCHLVRNVDALAACTSLEKLSIADCARVPSIDPLRDHPRLFHLDISGCALAQDLSALDTLPALAKLKLKRCDVVATEPLLGSTNPVIALEAKNNIRNYKLASVDTILPQLIRRIDSAQPPLCASVQRAIEDTLDILSAYAFHEGLHSSTTLATSGIVPILLGLIANPDATPISMRRLVFQVVARVSQTREAVPDMSRHGAGAAAARELHRALCKPRTYSSQDLDIMQYCASIVLFIAAVQGERERLVQGSPHLIACLVRLVQIGPPETVAEAAGALWNLAASLEIGSVIAATPGAIAALAAVLQTGTITAKLQASGALRNLAILDTNKDILANNGVLEPLINIVRARVVANATVAREPSLMHSLSAFSEDETMLVIKATATLRILATRECVQLRAGALGAVAVLVGLLSDREAMLRRQTCGALLALSFNASNRAALLSANAVPYFIRIVDASSNESMVISAAGCLWNLAMHADIDNAIFRDPSAIPALVRRLDSTNPEVVCRVAGAMRSLAFLEFHKELVVMHGGVDKLVRHINLPATKALTQVLSALRLVASGPAQTRLAIVRAGAIPRLAQVVQLGTAETVYLALSTLAHLAPDHAQLIVKHLPVSHLVALYFQASSHALSPAAMTSLGATASVMSSVSASPSLVREDAGYILQRIAMLGPAPHQMHSDSLIVENAMTHEHLSRGLLPLRRIRGVPGDVQTANSFDGTMRFFSYATVGAFDRFVSSGKVFYEIEIVKVTDAPSFGWSSCRFAMHRNYLSDYGLGFPCSNPALQDSWAVDGQKCRRWPGETPFGTQWTSGDVLTVAADIDAGEIFFGLNGSFAAPMGLAFSGVRGACSVGITPAISASQGTVVRVNLGHQPMRFGAPAPGFVPFCT</sequence>
<dbReference type="GO" id="GO:0043495">
    <property type="term" value="F:protein-membrane adaptor activity"/>
    <property type="evidence" value="ECO:0007669"/>
    <property type="project" value="InterPro"/>
</dbReference>
<dbReference type="InterPro" id="IPR032675">
    <property type="entry name" value="LRR_dom_sf"/>
</dbReference>
<protein>
    <recommendedName>
        <fullName evidence="7">Vacuolar protein 8</fullName>
    </recommendedName>
</protein>
<dbReference type="InterPro" id="IPR043136">
    <property type="entry name" value="B30.2/SPRY_sf"/>
</dbReference>
<organism evidence="11 12">
    <name type="scientific">Hondaea fermentalgiana</name>
    <dbReference type="NCBI Taxonomy" id="2315210"/>
    <lineage>
        <taxon>Eukaryota</taxon>
        <taxon>Sar</taxon>
        <taxon>Stramenopiles</taxon>
        <taxon>Bigyra</taxon>
        <taxon>Labyrinthulomycetes</taxon>
        <taxon>Thraustochytrida</taxon>
        <taxon>Thraustochytriidae</taxon>
        <taxon>Hondaea</taxon>
    </lineage>
</organism>
<dbReference type="SUPFAM" id="SSF49899">
    <property type="entry name" value="Concanavalin A-like lectins/glucanases"/>
    <property type="match status" value="1"/>
</dbReference>
<evidence type="ECO:0000256" key="4">
    <source>
        <dbReference type="ARBA" id="ARBA00022737"/>
    </source>
</evidence>
<dbReference type="InterPro" id="IPR045156">
    <property type="entry name" value="Vac8"/>
</dbReference>
<feature type="region of interest" description="Disordered" evidence="9">
    <location>
        <begin position="118"/>
        <end position="154"/>
    </location>
</feature>
<dbReference type="GO" id="GO:0005774">
    <property type="term" value="C:vacuolar membrane"/>
    <property type="evidence" value="ECO:0007669"/>
    <property type="project" value="UniProtKB-SubCell"/>
</dbReference>
<name>A0A2R5GBB0_9STRA</name>
<evidence type="ECO:0000256" key="2">
    <source>
        <dbReference type="ARBA" id="ARBA00005462"/>
    </source>
</evidence>
<feature type="compositionally biased region" description="Low complexity" evidence="9">
    <location>
        <begin position="44"/>
        <end position="57"/>
    </location>
</feature>
<dbReference type="PROSITE" id="PS50188">
    <property type="entry name" value="B302_SPRY"/>
    <property type="match status" value="1"/>
</dbReference>
<proteinExistence type="inferred from homology"/>
<dbReference type="SMART" id="SM00185">
    <property type="entry name" value="ARM"/>
    <property type="match status" value="7"/>
</dbReference>
<dbReference type="EMBL" id="BEYU01000037">
    <property type="protein sequence ID" value="GBG27885.1"/>
    <property type="molecule type" value="Genomic_DNA"/>
</dbReference>
<keyword evidence="4" id="KW-0677">Repeat</keyword>
<feature type="compositionally biased region" description="Basic and acidic residues" evidence="9">
    <location>
        <begin position="118"/>
        <end position="138"/>
    </location>
</feature>
<keyword evidence="3" id="KW-0926">Vacuole</keyword>
<feature type="region of interest" description="Disordered" evidence="9">
    <location>
        <begin position="321"/>
        <end position="341"/>
    </location>
</feature>
<evidence type="ECO:0000313" key="12">
    <source>
        <dbReference type="Proteomes" id="UP000241890"/>
    </source>
</evidence>
<accession>A0A2R5GBB0</accession>
<dbReference type="InterPro" id="IPR000225">
    <property type="entry name" value="Armadillo"/>
</dbReference>
<dbReference type="InterPro" id="IPR013320">
    <property type="entry name" value="ConA-like_dom_sf"/>
</dbReference>
<dbReference type="PROSITE" id="PS50176">
    <property type="entry name" value="ARM_REPEAT"/>
    <property type="match status" value="4"/>
</dbReference>
<dbReference type="Gene3D" id="2.60.120.920">
    <property type="match status" value="1"/>
</dbReference>
<evidence type="ECO:0000256" key="7">
    <source>
        <dbReference type="ARBA" id="ARBA00026209"/>
    </source>
</evidence>
<dbReference type="Proteomes" id="UP000241890">
    <property type="component" value="Unassembled WGS sequence"/>
</dbReference>
<feature type="domain" description="B30.2/SPRY" evidence="10">
    <location>
        <begin position="1153"/>
        <end position="1363"/>
    </location>
</feature>
<keyword evidence="6" id="KW-0449">Lipoprotein</keyword>
<dbReference type="Gene3D" id="3.80.10.10">
    <property type="entry name" value="Ribonuclease Inhibitor"/>
    <property type="match status" value="1"/>
</dbReference>
<feature type="repeat" description="ARM" evidence="8">
    <location>
        <begin position="940"/>
        <end position="983"/>
    </location>
</feature>
<dbReference type="Gene3D" id="1.25.10.10">
    <property type="entry name" value="Leucine-rich Repeat Variant"/>
    <property type="match status" value="3"/>
</dbReference>
<keyword evidence="5" id="KW-0472">Membrane</keyword>
<reference evidence="11 12" key="1">
    <citation type="submission" date="2017-12" db="EMBL/GenBank/DDBJ databases">
        <title>Sequencing, de novo assembly and annotation of complete genome of a new Thraustochytrid species, strain FCC1311.</title>
        <authorList>
            <person name="Sedici K."/>
            <person name="Godart F."/>
            <person name="Aiese Cigliano R."/>
            <person name="Sanseverino W."/>
            <person name="Barakat M."/>
            <person name="Ortet P."/>
            <person name="Marechal E."/>
            <person name="Cagnac O."/>
            <person name="Amato A."/>
        </authorList>
    </citation>
    <scope>NUCLEOTIDE SEQUENCE [LARGE SCALE GENOMIC DNA]</scope>
</reference>
<dbReference type="OrthoDB" id="64561at2759"/>
<dbReference type="InterPro" id="IPR003877">
    <property type="entry name" value="SPRY_dom"/>
</dbReference>
<keyword evidence="11" id="KW-0675">Receptor</keyword>
<dbReference type="GO" id="GO:0071562">
    <property type="term" value="P:nucleus-vacuole junction assembly"/>
    <property type="evidence" value="ECO:0007669"/>
    <property type="project" value="InterPro"/>
</dbReference>
<feature type="region of interest" description="Disordered" evidence="9">
    <location>
        <begin position="1"/>
        <end position="82"/>
    </location>
</feature>
<comment type="similarity">
    <text evidence="2">Belongs to the beta-catenin family.</text>
</comment>
<dbReference type="InterPro" id="IPR016024">
    <property type="entry name" value="ARM-type_fold"/>
</dbReference>
<evidence type="ECO:0000313" key="11">
    <source>
        <dbReference type="EMBL" id="GBG27885.1"/>
    </source>
</evidence>
<feature type="repeat" description="ARM" evidence="8">
    <location>
        <begin position="794"/>
        <end position="836"/>
    </location>
</feature>